<evidence type="ECO:0000256" key="4">
    <source>
        <dbReference type="ARBA" id="ARBA00022840"/>
    </source>
</evidence>
<evidence type="ECO:0000256" key="1">
    <source>
        <dbReference type="ARBA" id="ARBA00022737"/>
    </source>
</evidence>
<accession>A0A7N2N6Y6</accession>
<dbReference type="InterPro" id="IPR002182">
    <property type="entry name" value="NB-ARC"/>
</dbReference>
<evidence type="ECO:0000313" key="8">
    <source>
        <dbReference type="Proteomes" id="UP000594261"/>
    </source>
</evidence>
<evidence type="ECO:0000259" key="6">
    <source>
        <dbReference type="Pfam" id="PF18052"/>
    </source>
</evidence>
<dbReference type="PANTHER" id="PTHR36766">
    <property type="entry name" value="PLANT BROAD-SPECTRUM MILDEW RESISTANCE PROTEIN RPW8"/>
    <property type="match status" value="1"/>
</dbReference>
<organism evidence="7 8">
    <name type="scientific">Quercus lobata</name>
    <name type="common">Valley oak</name>
    <dbReference type="NCBI Taxonomy" id="97700"/>
    <lineage>
        <taxon>Eukaryota</taxon>
        <taxon>Viridiplantae</taxon>
        <taxon>Streptophyta</taxon>
        <taxon>Embryophyta</taxon>
        <taxon>Tracheophyta</taxon>
        <taxon>Spermatophyta</taxon>
        <taxon>Magnoliopsida</taxon>
        <taxon>eudicotyledons</taxon>
        <taxon>Gunneridae</taxon>
        <taxon>Pentapetalae</taxon>
        <taxon>rosids</taxon>
        <taxon>fabids</taxon>
        <taxon>Fagales</taxon>
        <taxon>Fagaceae</taxon>
        <taxon>Quercus</taxon>
    </lineage>
</organism>
<evidence type="ECO:0000259" key="5">
    <source>
        <dbReference type="Pfam" id="PF00931"/>
    </source>
</evidence>
<sequence>MAEGVLFNLAGKVLEMLGPLTLQEINLAYGDVKAELENIKTTVSIIQAVLLDAEKQGSHNNKVKDWLNKLRDVLLDAYDVLDDLSTEDSRYKMMTGNKMTKEVRIFFSSSNQLTYSLKIGHRIKAIRERLDAITIDKKDFRFIQSSIEPQVMNRGRETYSFVLEENVVGREDDKKEIIKLLLDTNTVENVSLIPIVGSGGLGKTTLAQLIYKDENVKNNFELMLWTCVSDNFVVKRIVKQILECFGGRRCEEIESLDILQKHLQRKLNGKKYFIVSDDVWIEDKNQWILLKDLLMGGARGSRIVVTTRSIKVAEIMDTPSRHELKGLAPKKAWSLFVKMAFKERVKSQKTKP</sequence>
<dbReference type="OMA" id="ERPTREW"/>
<evidence type="ECO:0000256" key="2">
    <source>
        <dbReference type="ARBA" id="ARBA00022741"/>
    </source>
</evidence>
<dbReference type="Pfam" id="PF18052">
    <property type="entry name" value="Rx_N"/>
    <property type="match status" value="1"/>
</dbReference>
<dbReference type="Pfam" id="PF00931">
    <property type="entry name" value="NB-ARC"/>
    <property type="match status" value="1"/>
</dbReference>
<keyword evidence="1" id="KW-0677">Repeat</keyword>
<evidence type="ECO:0000313" key="7">
    <source>
        <dbReference type="EnsemblPlants" id="QL93p0049_0078:mrna:CDS:1"/>
    </source>
</evidence>
<dbReference type="InterPro" id="IPR038005">
    <property type="entry name" value="RX-like_CC"/>
</dbReference>
<dbReference type="PANTHER" id="PTHR36766:SF38">
    <property type="entry name" value="DISEASE RESISTANCE PROTEIN RGA3"/>
    <property type="match status" value="1"/>
</dbReference>
<feature type="domain" description="NB-ARC" evidence="5">
    <location>
        <begin position="171"/>
        <end position="345"/>
    </location>
</feature>
<keyword evidence="2" id="KW-0547">Nucleotide-binding</keyword>
<proteinExistence type="predicted"/>
<dbReference type="Gene3D" id="1.20.5.4130">
    <property type="match status" value="1"/>
</dbReference>
<evidence type="ECO:0000256" key="3">
    <source>
        <dbReference type="ARBA" id="ARBA00022821"/>
    </source>
</evidence>
<dbReference type="InterPro" id="IPR041118">
    <property type="entry name" value="Rx_N"/>
</dbReference>
<dbReference type="GO" id="GO:0005524">
    <property type="term" value="F:ATP binding"/>
    <property type="evidence" value="ECO:0007669"/>
    <property type="project" value="UniProtKB-KW"/>
</dbReference>
<dbReference type="AlphaFoldDB" id="A0A7N2N6Y6"/>
<dbReference type="Proteomes" id="UP000594261">
    <property type="component" value="Unassembled WGS sequence"/>
</dbReference>
<keyword evidence="4" id="KW-0067">ATP-binding</keyword>
<dbReference type="GO" id="GO:0006952">
    <property type="term" value="P:defense response"/>
    <property type="evidence" value="ECO:0007669"/>
    <property type="project" value="UniProtKB-KW"/>
</dbReference>
<dbReference type="InterPro" id="IPR027417">
    <property type="entry name" value="P-loop_NTPase"/>
</dbReference>
<dbReference type="EnsemblPlants" id="QL93p0049_0078:mrna">
    <property type="protein sequence ID" value="QL93p0049_0078:mrna:CDS:1"/>
    <property type="gene ID" value="QL93p0049_0078"/>
</dbReference>
<name>A0A7N2N6Y6_QUELO</name>
<dbReference type="SUPFAM" id="SSF52540">
    <property type="entry name" value="P-loop containing nucleoside triphosphate hydrolases"/>
    <property type="match status" value="1"/>
</dbReference>
<dbReference type="PRINTS" id="PR00364">
    <property type="entry name" value="DISEASERSIST"/>
</dbReference>
<dbReference type="Gramene" id="QL93p0049_0078:mrna">
    <property type="protein sequence ID" value="QL93p0049_0078:mrna:CDS:1"/>
    <property type="gene ID" value="QL93p0049_0078"/>
</dbReference>
<feature type="domain" description="Disease resistance N-terminal" evidence="6">
    <location>
        <begin position="12"/>
        <end position="95"/>
    </location>
</feature>
<dbReference type="GO" id="GO:0043531">
    <property type="term" value="F:ADP binding"/>
    <property type="evidence" value="ECO:0007669"/>
    <property type="project" value="InterPro"/>
</dbReference>
<keyword evidence="3" id="KW-0611">Plant defense</keyword>
<dbReference type="FunFam" id="3.40.50.300:FF:001091">
    <property type="entry name" value="Probable disease resistance protein At1g61300"/>
    <property type="match status" value="1"/>
</dbReference>
<dbReference type="InParanoid" id="A0A7N2N6Y6"/>
<reference evidence="7" key="1">
    <citation type="submission" date="2021-01" db="UniProtKB">
        <authorList>
            <consortium name="EnsemblPlants"/>
        </authorList>
    </citation>
    <scope>IDENTIFICATION</scope>
</reference>
<dbReference type="CDD" id="cd14798">
    <property type="entry name" value="RX-CC_like"/>
    <property type="match status" value="1"/>
</dbReference>
<dbReference type="Gene3D" id="3.40.50.300">
    <property type="entry name" value="P-loop containing nucleotide triphosphate hydrolases"/>
    <property type="match status" value="1"/>
</dbReference>
<protein>
    <submittedName>
        <fullName evidence="7">Uncharacterized protein</fullName>
    </submittedName>
</protein>
<keyword evidence="8" id="KW-1185">Reference proteome</keyword>